<feature type="chain" id="PRO_5021272681" description="S-layer protein C-terminal domain-containing protein" evidence="1">
    <location>
        <begin position="30"/>
        <end position="141"/>
    </location>
</feature>
<proteinExistence type="predicted"/>
<dbReference type="Pfam" id="PF03217">
    <property type="entry name" value="SlpA"/>
    <property type="match status" value="1"/>
</dbReference>
<dbReference type="InterPro" id="IPR024968">
    <property type="entry name" value="SlpA_C_lactobacillus"/>
</dbReference>
<dbReference type="EMBL" id="RKLY01000031">
    <property type="protein sequence ID" value="TGD21841.1"/>
    <property type="molecule type" value="Genomic_DNA"/>
</dbReference>
<name>A0A4Z0JGI4_9LACO</name>
<evidence type="ECO:0000256" key="1">
    <source>
        <dbReference type="SAM" id="SignalP"/>
    </source>
</evidence>
<dbReference type="Proteomes" id="UP000298021">
    <property type="component" value="Unassembled WGS sequence"/>
</dbReference>
<dbReference type="OrthoDB" id="2323912at2"/>
<feature type="signal peptide" evidence="1">
    <location>
        <begin position="1"/>
        <end position="29"/>
    </location>
</feature>
<evidence type="ECO:0000313" key="3">
    <source>
        <dbReference type="EMBL" id="TGD21841.1"/>
    </source>
</evidence>
<feature type="domain" description="S-layer protein C-terminal" evidence="2">
    <location>
        <begin position="92"/>
        <end position="132"/>
    </location>
</feature>
<accession>A0A4Z0JGI4</accession>
<reference evidence="3 4" key="1">
    <citation type="submission" date="2018-10" db="EMBL/GenBank/DDBJ databases">
        <title>Lactobacillus sp. R7 and Lactobacillus sp. R19 isolated from fermented mustard green product of Taiwan.</title>
        <authorList>
            <person name="Lin S.-T."/>
        </authorList>
    </citation>
    <scope>NUCLEOTIDE SEQUENCE [LARGE SCALE GENOMIC DNA]</scope>
    <source>
        <strain evidence="3 4">BCRC 81127</strain>
    </source>
</reference>
<dbReference type="AlphaFoldDB" id="A0A4Z0JGI4"/>
<organism evidence="3 4">
    <name type="scientific">Companilactobacillus suantsaicola</name>
    <dbReference type="NCBI Taxonomy" id="2487723"/>
    <lineage>
        <taxon>Bacteria</taxon>
        <taxon>Bacillati</taxon>
        <taxon>Bacillota</taxon>
        <taxon>Bacilli</taxon>
        <taxon>Lactobacillales</taxon>
        <taxon>Lactobacillaceae</taxon>
        <taxon>Companilactobacillus</taxon>
    </lineage>
</organism>
<gene>
    <name evidence="3" type="ORF">EGT49_10365</name>
</gene>
<dbReference type="RefSeq" id="WP_135374029.1">
    <property type="nucleotide sequence ID" value="NZ_RKLY01000031.1"/>
</dbReference>
<evidence type="ECO:0000313" key="4">
    <source>
        <dbReference type="Proteomes" id="UP000298021"/>
    </source>
</evidence>
<keyword evidence="1" id="KW-0732">Signal</keyword>
<evidence type="ECO:0000259" key="2">
    <source>
        <dbReference type="Pfam" id="PF03217"/>
    </source>
</evidence>
<comment type="caution">
    <text evidence="3">The sequence shown here is derived from an EMBL/GenBank/DDBJ whole genome shotgun (WGS) entry which is preliminary data.</text>
</comment>
<keyword evidence="4" id="KW-1185">Reference proteome</keyword>
<sequence length="141" mass="15386">MKLLNKCLLLTSLFTIGAAPVIATTPVQAASTKTCTVKSIQEQNLYFLVGKDKLVKARDVKIVTDGSPDVTGTNDIVTSSNGKYSIEVTVPNATTYNLKGEKLPHDLLQGTTCSLGGQKEFAKKTYYRVSEHHIVPMTRIR</sequence>
<protein>
    <recommendedName>
        <fullName evidence="2">S-layer protein C-terminal domain-containing protein</fullName>
    </recommendedName>
</protein>